<dbReference type="InterPro" id="IPR017938">
    <property type="entry name" value="Riboflavin_synthase-like_b-brl"/>
</dbReference>
<dbReference type="SUPFAM" id="SSF52343">
    <property type="entry name" value="Ferredoxin reductase-like, C-terminal NADP-linked domain"/>
    <property type="match status" value="1"/>
</dbReference>
<dbReference type="PANTHER" id="PTHR42783">
    <property type="entry name" value="GLUTAMATE SYNTHASE [NADPH] SMALL CHAIN"/>
    <property type="match status" value="1"/>
</dbReference>
<accession>A0A1E5IK25</accession>
<organism evidence="2 3">
    <name type="scientific">Endomicrobium trichonymphae</name>
    <dbReference type="NCBI Taxonomy" id="1408204"/>
    <lineage>
        <taxon>Bacteria</taxon>
        <taxon>Pseudomonadati</taxon>
        <taxon>Elusimicrobiota</taxon>
        <taxon>Endomicrobiia</taxon>
        <taxon>Endomicrobiales</taxon>
        <taxon>Endomicrobiaceae</taxon>
        <taxon>Candidatus Endomicrobiellum</taxon>
    </lineage>
</organism>
<dbReference type="Pfam" id="PF14691">
    <property type="entry name" value="Fer4_20"/>
    <property type="match status" value="1"/>
</dbReference>
<dbReference type="SUPFAM" id="SSF46548">
    <property type="entry name" value="alpha-helical ferredoxin"/>
    <property type="match status" value="1"/>
</dbReference>
<dbReference type="InterPro" id="IPR036188">
    <property type="entry name" value="FAD/NAD-bd_sf"/>
</dbReference>
<dbReference type="Pfam" id="PF10418">
    <property type="entry name" value="DHODB_Fe-S_bind"/>
    <property type="match status" value="1"/>
</dbReference>
<dbReference type="SUPFAM" id="SSF51971">
    <property type="entry name" value="Nucleotide-binding domain"/>
    <property type="match status" value="1"/>
</dbReference>
<dbReference type="NCBIfam" id="NF004862">
    <property type="entry name" value="PRK06222.1"/>
    <property type="match status" value="1"/>
</dbReference>
<dbReference type="Pfam" id="PF07992">
    <property type="entry name" value="Pyr_redox_2"/>
    <property type="match status" value="1"/>
</dbReference>
<dbReference type="PROSITE" id="PS51384">
    <property type="entry name" value="FAD_FR"/>
    <property type="match status" value="1"/>
</dbReference>
<gene>
    <name evidence="2" type="ORF">ATZ36_17995</name>
</gene>
<dbReference type="Gene3D" id="3.50.50.60">
    <property type="entry name" value="FAD/NAD(P)-binding domain"/>
    <property type="match status" value="3"/>
</dbReference>
<dbReference type="InterPro" id="IPR006004">
    <property type="entry name" value="SudA-like"/>
</dbReference>
<dbReference type="NCBIfam" id="TIGR01316">
    <property type="entry name" value="gltA"/>
    <property type="match status" value="1"/>
</dbReference>
<evidence type="ECO:0000313" key="3">
    <source>
        <dbReference type="Proteomes" id="UP000095237"/>
    </source>
</evidence>
<reference evidence="2 3" key="1">
    <citation type="submission" date="2015-11" db="EMBL/GenBank/DDBJ databases">
        <title>Evidence for parallel genomic evolution in an endosymbiosis of termite gut flagellates.</title>
        <authorList>
            <person name="Zheng H."/>
        </authorList>
    </citation>
    <scope>NUCLEOTIDE SEQUENCE [LARGE SCALE GENOMIC DNA]</scope>
    <source>
        <strain evidence="2 3">CET450</strain>
    </source>
</reference>
<dbReference type="Gene3D" id="2.40.30.10">
    <property type="entry name" value="Translation factors"/>
    <property type="match status" value="1"/>
</dbReference>
<feature type="domain" description="FAD-binding FR-type" evidence="1">
    <location>
        <begin position="1"/>
        <end position="95"/>
    </location>
</feature>
<dbReference type="AlphaFoldDB" id="A0A1E5IK25"/>
<dbReference type="CDD" id="cd06219">
    <property type="entry name" value="DHOD_e_trans_like1"/>
    <property type="match status" value="1"/>
</dbReference>
<dbReference type="SUPFAM" id="SSF63380">
    <property type="entry name" value="Riboflavin synthase domain-like"/>
    <property type="match status" value="1"/>
</dbReference>
<dbReference type="EMBL" id="LNVX01000291">
    <property type="protein sequence ID" value="OEG70857.1"/>
    <property type="molecule type" value="Genomic_DNA"/>
</dbReference>
<protein>
    <recommendedName>
        <fullName evidence="1">FAD-binding FR-type domain-containing protein</fullName>
    </recommendedName>
</protein>
<dbReference type="Gene3D" id="3.40.50.80">
    <property type="entry name" value="Nucleotide-binding domain of ferredoxin-NADP reductase (FNR) module"/>
    <property type="match status" value="1"/>
</dbReference>
<dbReference type="InterPro" id="IPR019480">
    <property type="entry name" value="Dihydroorotate_DH_Fe-S-bd"/>
</dbReference>
<dbReference type="InterPro" id="IPR028261">
    <property type="entry name" value="DPD_II"/>
</dbReference>
<dbReference type="GO" id="GO:0016491">
    <property type="term" value="F:oxidoreductase activity"/>
    <property type="evidence" value="ECO:0007669"/>
    <property type="project" value="InterPro"/>
</dbReference>
<evidence type="ECO:0000313" key="2">
    <source>
        <dbReference type="EMBL" id="OEG70857.1"/>
    </source>
</evidence>
<comment type="caution">
    <text evidence="2">The sequence shown here is derived from an EMBL/GenBank/DDBJ whole genome shotgun (WGS) entry which is preliminary data.</text>
</comment>
<evidence type="ECO:0000259" key="1">
    <source>
        <dbReference type="PROSITE" id="PS51384"/>
    </source>
</evidence>
<dbReference type="InterPro" id="IPR017927">
    <property type="entry name" value="FAD-bd_FR_type"/>
</dbReference>
<keyword evidence="3" id="KW-1185">Reference proteome</keyword>
<dbReference type="InterPro" id="IPR023753">
    <property type="entry name" value="FAD/NAD-binding_dom"/>
</dbReference>
<name>A0A1E5IK25_ENDTX</name>
<dbReference type="Proteomes" id="UP000095237">
    <property type="component" value="Unassembled WGS sequence"/>
</dbReference>
<dbReference type="GO" id="GO:0051536">
    <property type="term" value="F:iron-sulfur cluster binding"/>
    <property type="evidence" value="ECO:0007669"/>
    <property type="project" value="InterPro"/>
</dbReference>
<dbReference type="PANTHER" id="PTHR42783:SF3">
    <property type="entry name" value="GLUTAMATE SYNTHASE [NADPH] SMALL CHAIN-RELATED"/>
    <property type="match status" value="1"/>
</dbReference>
<dbReference type="InterPro" id="IPR009051">
    <property type="entry name" value="Helical_ferredxn"/>
</dbReference>
<dbReference type="PRINTS" id="PR00368">
    <property type="entry name" value="FADPNR"/>
</dbReference>
<dbReference type="Gene3D" id="1.10.1060.10">
    <property type="entry name" value="Alpha-helical ferredoxin"/>
    <property type="match status" value="1"/>
</dbReference>
<proteinExistence type="predicted"/>
<sequence>MYKIVSKKEIGPKVLTYEIYAPEIARNAKAGQFVIFRIDDKGERVPLTIAGTDPQKGLVRIIFQEAGKSTMQLASLCEGDYIKDFAGPLGRPTEIKKYGTVIAVAGGVGTAEVLLVIKELKKAGNKIITVVGARCKDLIILEDELKRESDLLLFATNDGTLGIKGFVTDVLKDVISREKIDIVYAIGPVPMMKAIAELTMSERIKTLVSLNPIILDGTGMCGACRVSIGGKIKFVCVDGPEFDAHCINWEELVSRLELFKNLEKISVDKFKYNQECKCHKKVKMPERDPKIRKKDFKQVNTGYTRDEMLKEAKRCLQCKNPSCSRGCPVEIDVSGFIKHLAGDNPSQAIKILKQKNNLPAVCGRVCPQENQCEKLCILAKKGESICIGNLERYAADAAFENDDNIVMVEKSGVKVAVVGSGPAGLTCGGDLLKMGYDVTVYESLHSAGGVLRYGIPEFRLPKEVLDKEIDNLKKLGMKMILNTLIGRTKTVKELFNEGYKAVFISVGAGLPVFPGIEGENLNHVYCSNEFLVRVNLMRSFDFPDYDTPVYRGKNVVVVGGGNTAMDSARTALRLGAESVKLIYRRTEKEMPAREEERLHAKKEGIEFIVLTNPVKFIGDEKKFVKTVECIKMELGDYDGSGRRHPQEIKESNYAIETDMVILALGLHPNPVLPLLTEGLNTDEHGYIIIDGNYMTSIPGVFAGGDIVGGDTVIEAMGMGKKSARSIAGYLNQK</sequence>
<dbReference type="InterPro" id="IPR039261">
    <property type="entry name" value="FNR_nucleotide-bd"/>
</dbReference>
<dbReference type="PRINTS" id="PR00469">
    <property type="entry name" value="PNDRDTASEII"/>
</dbReference>